<dbReference type="Pfam" id="PF07035">
    <property type="entry name" value="RMC1_C"/>
    <property type="match status" value="1"/>
</dbReference>
<feature type="domain" description="Mic1" evidence="1">
    <location>
        <begin position="469"/>
        <end position="597"/>
    </location>
</feature>
<reference evidence="2 3" key="1">
    <citation type="journal article" date="2020" name="bioRxiv">
        <title>Metabolic contributions of an alphaproteobacterial endosymbiont in the apicomplexan Cardiosporidium cionae.</title>
        <authorList>
            <person name="Hunter E.S."/>
            <person name="Paight C.J."/>
            <person name="Lane C.E."/>
        </authorList>
    </citation>
    <scope>NUCLEOTIDE SEQUENCE [LARGE SCALE GENOMIC DNA]</scope>
    <source>
        <strain evidence="2">ESH_2018</strain>
    </source>
</reference>
<dbReference type="EMBL" id="JADAQX010000024">
    <property type="protein sequence ID" value="KAF8822775.1"/>
    <property type="molecule type" value="Genomic_DNA"/>
</dbReference>
<dbReference type="InterPro" id="IPR009755">
    <property type="entry name" value="RMC1_C"/>
</dbReference>
<name>A0ABQ7JGJ4_9APIC</name>
<accession>A0ABQ7JGJ4</accession>
<dbReference type="InterPro" id="IPR040371">
    <property type="entry name" value="RMC1"/>
</dbReference>
<keyword evidence="3" id="KW-1185">Reference proteome</keyword>
<evidence type="ECO:0000313" key="3">
    <source>
        <dbReference type="Proteomes" id="UP000823046"/>
    </source>
</evidence>
<gene>
    <name evidence="2" type="ORF">IE077_000384</name>
</gene>
<comment type="caution">
    <text evidence="2">The sequence shown here is derived from an EMBL/GenBank/DDBJ whole genome shotgun (WGS) entry which is preliminary data.</text>
</comment>
<dbReference type="Proteomes" id="UP000823046">
    <property type="component" value="Unassembled WGS sequence"/>
</dbReference>
<proteinExistence type="predicted"/>
<dbReference type="PANTHER" id="PTHR12897">
    <property type="entry name" value="COLON CANCER-ASSOCIATED PROTEIN MIC1"/>
    <property type="match status" value="1"/>
</dbReference>
<dbReference type="PANTHER" id="PTHR12897:SF4">
    <property type="entry name" value="REGULATOR OF MON1-CCZ1 COMPLEX"/>
    <property type="match status" value="1"/>
</dbReference>
<organism evidence="2 3">
    <name type="scientific">Cardiosporidium cionae</name>
    <dbReference type="NCBI Taxonomy" id="476202"/>
    <lineage>
        <taxon>Eukaryota</taxon>
        <taxon>Sar</taxon>
        <taxon>Alveolata</taxon>
        <taxon>Apicomplexa</taxon>
        <taxon>Aconoidasida</taxon>
        <taxon>Nephromycida</taxon>
        <taxon>Cardiosporidium</taxon>
    </lineage>
</organism>
<evidence type="ECO:0000313" key="2">
    <source>
        <dbReference type="EMBL" id="KAF8822775.1"/>
    </source>
</evidence>
<sequence>MNKDSAVPNSISPSPFLCDDEMKAAMVHPPVTVSLPLYEWEVSPESRVTYDELHQRILHQHADSLWVVDCVKTGAARDGLCYPFRRMLCDTIRFSPNTKFLAYSIHRLRNVFQYSPPSIKLIKRISLSTTSAWFESLSGFVVVSISPKILQPFHMHVKNSSKLPKIELTLPRWQIIQQSDVSVVTMYIFCPLSLSLLDNILLVHHHRRESTYLFDLHQVEYTKGETVCNLNSNSFEGRPAERPLISQHLLCDPLRLKLIQRQDAPSSTYYSYENLFLFNNIIIDERMGILYTLKIHLDTLMYTILQEKKDMAWVSLVLLRRQYGRSSVISLLRKALLYKWPLEAIFKSIYFINKSYRSIIERITFSPPMGGTQPRVTIKYSKFLEFVGSQTILSENEIVADVFYPQLLADLQIYNETDLLEFCLKQRFVKNKEISPQKEKLEAIEEDFNKFAAHSPHPSFFLFPSSSSFSFILSCILEYMRNLLHFQILPHKSLQFLVFDACVAYNEDNLLQQLLQYHAIMDSPEITKRLFSLWKYMRYPWTKQACLDMAFRLNLWSCVVDILISCKQYLDVIPLLKKYPTNYPLHTFLHSAASDVAAQTADASLLPNLLAAIRSWIKDYQMYPSKIPLPNIQECDLWLPNVSLQESSTENFPFFPTEIATQNVSEQNSRSLNE</sequence>
<protein>
    <recommendedName>
        <fullName evidence="1">Mic1 domain-containing protein</fullName>
    </recommendedName>
</protein>
<evidence type="ECO:0000259" key="1">
    <source>
        <dbReference type="Pfam" id="PF07035"/>
    </source>
</evidence>